<comment type="catalytic activity">
    <reaction evidence="5">
        <text>N-terminal L-alanyl-[ribosomal protein bS18] + acetyl-CoA = N-terminal N(alpha)-acetyl-L-alanyl-[ribosomal protein bS18] + CoA + H(+)</text>
        <dbReference type="Rhea" id="RHEA:43756"/>
        <dbReference type="Rhea" id="RHEA-COMP:10676"/>
        <dbReference type="Rhea" id="RHEA-COMP:10677"/>
        <dbReference type="ChEBI" id="CHEBI:15378"/>
        <dbReference type="ChEBI" id="CHEBI:57287"/>
        <dbReference type="ChEBI" id="CHEBI:57288"/>
        <dbReference type="ChEBI" id="CHEBI:64718"/>
        <dbReference type="ChEBI" id="CHEBI:83683"/>
        <dbReference type="EC" id="2.3.1.266"/>
    </reaction>
</comment>
<evidence type="ECO:0000256" key="3">
    <source>
        <dbReference type="ARBA" id="ARBA00022679"/>
    </source>
</evidence>
<dbReference type="InterPro" id="IPR006464">
    <property type="entry name" value="AcTrfase_RimI/Ard1"/>
</dbReference>
<keyword evidence="4" id="KW-0012">Acyltransferase</keyword>
<keyword evidence="2 5" id="KW-0963">Cytoplasm</keyword>
<comment type="similarity">
    <text evidence="1 5">Belongs to the acetyltransferase family. RimI subfamily.</text>
</comment>
<dbReference type="SUPFAM" id="SSF55729">
    <property type="entry name" value="Acyl-CoA N-acyltransferases (Nat)"/>
    <property type="match status" value="1"/>
</dbReference>
<reference evidence="8" key="1">
    <citation type="submission" date="2016-05" db="EMBL/GenBank/DDBJ databases">
        <title>Draft genome of Corynebacterium afermentans subsp. afermentans LCDC 88199T.</title>
        <authorList>
            <person name="Bernier A.-M."/>
            <person name="Bernard K."/>
        </authorList>
    </citation>
    <scope>NUCLEOTIDE SEQUENCE [LARGE SCALE GENOMIC DNA]</scope>
    <source>
        <strain evidence="8">NML02-A-017</strain>
    </source>
</reference>
<name>A0A1A9RYF7_9NEIS</name>
<dbReference type="RefSeq" id="WP_067591231.1">
    <property type="nucleotide sequence ID" value="NZ_LXSL01000014.1"/>
</dbReference>
<dbReference type="CDD" id="cd04301">
    <property type="entry name" value="NAT_SF"/>
    <property type="match status" value="1"/>
</dbReference>
<dbReference type="Proteomes" id="UP000077885">
    <property type="component" value="Unassembled WGS sequence"/>
</dbReference>
<comment type="function">
    <text evidence="5">Acetylates the N-terminal alanine of ribosomal protein bS18.</text>
</comment>
<evidence type="ECO:0000256" key="1">
    <source>
        <dbReference type="ARBA" id="ARBA00005395"/>
    </source>
</evidence>
<sequence>MIVRLARPSDSPALAQLDAQCNPSPWSEKQFAACIGHANETVLLAEQGKELAGLIVWQTVLDEAELHLIDTAPAHRRQGIATLLLGQLFKQAAAKHIRRIFLEVRSSNRAAFALYQQHGFIPSGRRPGYYPRPDGSREDALLMEKLC</sequence>
<keyword evidence="8" id="KW-1185">Reference proteome</keyword>
<evidence type="ECO:0000259" key="6">
    <source>
        <dbReference type="PROSITE" id="PS51186"/>
    </source>
</evidence>
<dbReference type="GO" id="GO:0008999">
    <property type="term" value="F:protein-N-terminal-alanine acetyltransferase activity"/>
    <property type="evidence" value="ECO:0007669"/>
    <property type="project" value="UniProtKB-EC"/>
</dbReference>
<comment type="caution">
    <text evidence="7">The sequence shown here is derived from an EMBL/GenBank/DDBJ whole genome shotgun (WGS) entry which is preliminary data.</text>
</comment>
<dbReference type="AlphaFoldDB" id="A0A1A9RYF7"/>
<dbReference type="PROSITE" id="PS51186">
    <property type="entry name" value="GNAT"/>
    <property type="match status" value="1"/>
</dbReference>
<dbReference type="NCBIfam" id="TIGR01575">
    <property type="entry name" value="rimI"/>
    <property type="match status" value="1"/>
</dbReference>
<dbReference type="InterPro" id="IPR000182">
    <property type="entry name" value="GNAT_dom"/>
</dbReference>
<keyword evidence="3 7" id="KW-0808">Transferase</keyword>
<evidence type="ECO:0000313" key="8">
    <source>
        <dbReference type="Proteomes" id="UP000077885"/>
    </source>
</evidence>
<evidence type="ECO:0000256" key="5">
    <source>
        <dbReference type="RuleBase" id="RU363094"/>
    </source>
</evidence>
<dbReference type="EC" id="2.3.1.266" evidence="5"/>
<evidence type="ECO:0000313" key="7">
    <source>
        <dbReference type="EMBL" id="OAM29287.1"/>
    </source>
</evidence>
<comment type="subcellular location">
    <subcellularLocation>
        <location evidence="5">Cytoplasm</location>
    </subcellularLocation>
</comment>
<protein>
    <recommendedName>
        <fullName evidence="5">[Ribosomal protein bS18]-alanine N-acetyltransferase</fullName>
        <ecNumber evidence="5">2.3.1.266</ecNumber>
    </recommendedName>
</protein>
<accession>A0A1A9RYF7</accession>
<dbReference type="OrthoDB" id="9796919at2"/>
<dbReference type="InterPro" id="IPR016181">
    <property type="entry name" value="Acyl_CoA_acyltransferase"/>
</dbReference>
<evidence type="ECO:0000256" key="2">
    <source>
        <dbReference type="ARBA" id="ARBA00022490"/>
    </source>
</evidence>
<feature type="domain" description="N-acetyltransferase" evidence="6">
    <location>
        <begin position="1"/>
        <end position="147"/>
    </location>
</feature>
<dbReference type="PANTHER" id="PTHR43420:SF44">
    <property type="entry name" value="ACETYLTRANSFERASE YPEA"/>
    <property type="match status" value="1"/>
</dbReference>
<dbReference type="Pfam" id="PF00583">
    <property type="entry name" value="Acetyltransf_1"/>
    <property type="match status" value="1"/>
</dbReference>
<evidence type="ECO:0000256" key="4">
    <source>
        <dbReference type="ARBA" id="ARBA00023315"/>
    </source>
</evidence>
<proteinExistence type="inferred from homology"/>
<gene>
    <name evidence="7" type="ORF">A7P95_03480</name>
</gene>
<dbReference type="PANTHER" id="PTHR43420">
    <property type="entry name" value="ACETYLTRANSFERASE"/>
    <property type="match status" value="1"/>
</dbReference>
<organism evidence="7 8">
    <name type="scientific">Eikenella longinqua</name>
    <dbReference type="NCBI Taxonomy" id="1795827"/>
    <lineage>
        <taxon>Bacteria</taxon>
        <taxon>Pseudomonadati</taxon>
        <taxon>Pseudomonadota</taxon>
        <taxon>Betaproteobacteria</taxon>
        <taxon>Neisseriales</taxon>
        <taxon>Neisseriaceae</taxon>
        <taxon>Eikenella</taxon>
    </lineage>
</organism>
<dbReference type="STRING" id="1795827.A7P95_03480"/>
<dbReference type="Gene3D" id="3.40.630.30">
    <property type="match status" value="1"/>
</dbReference>
<dbReference type="EMBL" id="LXSL01000014">
    <property type="protein sequence ID" value="OAM29287.1"/>
    <property type="molecule type" value="Genomic_DNA"/>
</dbReference>
<dbReference type="InterPro" id="IPR050680">
    <property type="entry name" value="YpeA/RimI_acetyltransf"/>
</dbReference>
<dbReference type="GO" id="GO:0005737">
    <property type="term" value="C:cytoplasm"/>
    <property type="evidence" value="ECO:0007669"/>
    <property type="project" value="UniProtKB-SubCell"/>
</dbReference>